<evidence type="ECO:0000256" key="1">
    <source>
        <dbReference type="SAM" id="SignalP"/>
    </source>
</evidence>
<dbReference type="InterPro" id="IPR010869">
    <property type="entry name" value="DUF1501"/>
</dbReference>
<feature type="chain" id="PRO_5022231878" description="Sulfatase" evidence="1">
    <location>
        <begin position="34"/>
        <end position="436"/>
    </location>
</feature>
<sequence precursor="true">MNIQNTRGRFTRRESLMGISAAAGCLLTNPASASSSGPFVQGKAEHVISIWLGGGMGQIDTFDPKAKGDPKTKKPGSYYDAIDTAVDGVQVCEHLGQMAKVMDRVTAVRSVNHNVIDEHAAATNRMHTGRAISGTVTYPSLGSLIAHQRGPMNDTAPPYVLIGYPNVTRGPGFLGAKHGYLYLTETGRGPAGLSRPDGILPQRQSRREQFLATLRKNAPPTKVAELLDYDAAIEQSLKLSGPDFNRVFHLDGESDDLRNRYGGEFGQRCLLSRRLVERGVRFIEVSHNLNFLNGAGWDVHNSGIVNQHKLIQEMDTAVATLISDLEQKKLLDKTLIVITTEFGRPAGFDSGGGRGHQGSTFSCVLAGGGLSHRGAWGQTDEAAKKIVADPVSVPDFFATICAATGVDYRKNLFAGDRPVPIIDQGQPIAALFDSAG</sequence>
<dbReference type="KEGG" id="rlc:K227x_55040"/>
<keyword evidence="3" id="KW-1185">Reference proteome</keyword>
<organism evidence="2 3">
    <name type="scientific">Rubripirellula lacrimiformis</name>
    <dbReference type="NCBI Taxonomy" id="1930273"/>
    <lineage>
        <taxon>Bacteria</taxon>
        <taxon>Pseudomonadati</taxon>
        <taxon>Planctomycetota</taxon>
        <taxon>Planctomycetia</taxon>
        <taxon>Pirellulales</taxon>
        <taxon>Pirellulaceae</taxon>
        <taxon>Rubripirellula</taxon>
    </lineage>
</organism>
<dbReference type="InterPro" id="IPR017850">
    <property type="entry name" value="Alkaline_phosphatase_core_sf"/>
</dbReference>
<feature type="signal peptide" evidence="1">
    <location>
        <begin position="1"/>
        <end position="33"/>
    </location>
</feature>
<dbReference type="PANTHER" id="PTHR43737:SF1">
    <property type="entry name" value="DUF1501 DOMAIN-CONTAINING PROTEIN"/>
    <property type="match status" value="1"/>
</dbReference>
<proteinExistence type="predicted"/>
<protein>
    <recommendedName>
        <fullName evidence="4">Sulfatase</fullName>
    </recommendedName>
</protein>
<dbReference type="PANTHER" id="PTHR43737">
    <property type="entry name" value="BLL7424 PROTEIN"/>
    <property type="match status" value="1"/>
</dbReference>
<gene>
    <name evidence="2" type="ORF">K227x_55040</name>
</gene>
<dbReference type="AlphaFoldDB" id="A0A517NIW6"/>
<dbReference type="OrthoDB" id="127333at2"/>
<dbReference type="SUPFAM" id="SSF53649">
    <property type="entry name" value="Alkaline phosphatase-like"/>
    <property type="match status" value="1"/>
</dbReference>
<dbReference type="PROSITE" id="PS51257">
    <property type="entry name" value="PROKAR_LIPOPROTEIN"/>
    <property type="match status" value="1"/>
</dbReference>
<dbReference type="EMBL" id="CP036525">
    <property type="protein sequence ID" value="QDT07079.1"/>
    <property type="molecule type" value="Genomic_DNA"/>
</dbReference>
<dbReference type="Pfam" id="PF07394">
    <property type="entry name" value="DUF1501"/>
    <property type="match status" value="1"/>
</dbReference>
<reference evidence="2 3" key="1">
    <citation type="submission" date="2019-02" db="EMBL/GenBank/DDBJ databases">
        <title>Deep-cultivation of Planctomycetes and their phenomic and genomic characterization uncovers novel biology.</title>
        <authorList>
            <person name="Wiegand S."/>
            <person name="Jogler M."/>
            <person name="Boedeker C."/>
            <person name="Pinto D."/>
            <person name="Vollmers J."/>
            <person name="Rivas-Marin E."/>
            <person name="Kohn T."/>
            <person name="Peeters S.H."/>
            <person name="Heuer A."/>
            <person name="Rast P."/>
            <person name="Oberbeckmann S."/>
            <person name="Bunk B."/>
            <person name="Jeske O."/>
            <person name="Meyerdierks A."/>
            <person name="Storesund J.E."/>
            <person name="Kallscheuer N."/>
            <person name="Luecker S."/>
            <person name="Lage O.M."/>
            <person name="Pohl T."/>
            <person name="Merkel B.J."/>
            <person name="Hornburger P."/>
            <person name="Mueller R.-W."/>
            <person name="Bruemmer F."/>
            <person name="Labrenz M."/>
            <person name="Spormann A.M."/>
            <person name="Op den Camp H."/>
            <person name="Overmann J."/>
            <person name="Amann R."/>
            <person name="Jetten M.S.M."/>
            <person name="Mascher T."/>
            <person name="Medema M.H."/>
            <person name="Devos D.P."/>
            <person name="Kaster A.-K."/>
            <person name="Ovreas L."/>
            <person name="Rohde M."/>
            <person name="Galperin M.Y."/>
            <person name="Jogler C."/>
        </authorList>
    </citation>
    <scope>NUCLEOTIDE SEQUENCE [LARGE SCALE GENOMIC DNA]</scope>
    <source>
        <strain evidence="2 3">K22_7</strain>
    </source>
</reference>
<evidence type="ECO:0000313" key="3">
    <source>
        <dbReference type="Proteomes" id="UP000318538"/>
    </source>
</evidence>
<name>A0A517NIW6_9BACT</name>
<keyword evidence="1" id="KW-0732">Signal</keyword>
<accession>A0A517NIW6</accession>
<dbReference type="Proteomes" id="UP000318538">
    <property type="component" value="Chromosome"/>
</dbReference>
<evidence type="ECO:0000313" key="2">
    <source>
        <dbReference type="EMBL" id="QDT07079.1"/>
    </source>
</evidence>
<evidence type="ECO:0008006" key="4">
    <source>
        <dbReference type="Google" id="ProtNLM"/>
    </source>
</evidence>
<dbReference type="Gene3D" id="3.40.720.10">
    <property type="entry name" value="Alkaline Phosphatase, subunit A"/>
    <property type="match status" value="1"/>
</dbReference>